<feature type="region of interest" description="Disordered" evidence="1">
    <location>
        <begin position="92"/>
        <end position="120"/>
    </location>
</feature>
<feature type="non-terminal residue" evidence="2">
    <location>
        <position position="1"/>
    </location>
</feature>
<gene>
    <name evidence="2" type="ORF">QBC46DRAFT_426057</name>
</gene>
<evidence type="ECO:0000256" key="1">
    <source>
        <dbReference type="SAM" id="MobiDB-lite"/>
    </source>
</evidence>
<name>A0AAN6RYM5_9PEZI</name>
<comment type="caution">
    <text evidence="2">The sequence shown here is derived from an EMBL/GenBank/DDBJ whole genome shotgun (WGS) entry which is preliminary data.</text>
</comment>
<feature type="compositionally biased region" description="Polar residues" evidence="1">
    <location>
        <begin position="108"/>
        <end position="117"/>
    </location>
</feature>
<evidence type="ECO:0000313" key="2">
    <source>
        <dbReference type="EMBL" id="KAK3934712.1"/>
    </source>
</evidence>
<dbReference type="AlphaFoldDB" id="A0AAN6RYM5"/>
<keyword evidence="3" id="KW-1185">Reference proteome</keyword>
<evidence type="ECO:0000313" key="3">
    <source>
        <dbReference type="Proteomes" id="UP001303473"/>
    </source>
</evidence>
<sequence length="389" mass="45195">CSLTCHFHIIPRDTHRHNQLSTSSSTPLPSAMSSSWDLMRELRQVRCERFHICNGCFHYCNFCVKFMSRPIPRWREDDSSRSESRAQCAVASHALSGAEKKSESSESNDSGIGTPNDTESEVCSDPSSCLYHWIGAAHSSREPVRQLHWYIRTNTVLFAQYQPEDGVPGRPFGCGRGGYDDQPDDVLAVLRAHFPQQKDVHELEWEEKYTPPADTFKNNDERHAWNKRKLDQLGELRQYLDQLRSKLEEPEDKDSRVEKGALAMVQLYMHVHIIQLKLEYVKEERIKRFPERRQAIEAFFHRESCSRGWRRTPDGNCQLNVVCAWREVVSVTANIKVWKKIPDHPDLAEGRAKEEVERQRILEQSWWGSKGLLEHGTRCRGVYRQINGY</sequence>
<dbReference type="EMBL" id="MU853966">
    <property type="protein sequence ID" value="KAK3934712.1"/>
    <property type="molecule type" value="Genomic_DNA"/>
</dbReference>
<protein>
    <submittedName>
        <fullName evidence="2">Uncharacterized protein</fullName>
    </submittedName>
</protein>
<proteinExistence type="predicted"/>
<organism evidence="2 3">
    <name type="scientific">Diplogelasinospora grovesii</name>
    <dbReference type="NCBI Taxonomy" id="303347"/>
    <lineage>
        <taxon>Eukaryota</taxon>
        <taxon>Fungi</taxon>
        <taxon>Dikarya</taxon>
        <taxon>Ascomycota</taxon>
        <taxon>Pezizomycotina</taxon>
        <taxon>Sordariomycetes</taxon>
        <taxon>Sordariomycetidae</taxon>
        <taxon>Sordariales</taxon>
        <taxon>Diplogelasinosporaceae</taxon>
        <taxon>Diplogelasinospora</taxon>
    </lineage>
</organism>
<accession>A0AAN6RYM5</accession>
<reference evidence="3" key="1">
    <citation type="journal article" date="2023" name="Mol. Phylogenet. Evol.">
        <title>Genome-scale phylogeny and comparative genomics of the fungal order Sordariales.</title>
        <authorList>
            <person name="Hensen N."/>
            <person name="Bonometti L."/>
            <person name="Westerberg I."/>
            <person name="Brannstrom I.O."/>
            <person name="Guillou S."/>
            <person name="Cros-Aarteil S."/>
            <person name="Calhoun S."/>
            <person name="Haridas S."/>
            <person name="Kuo A."/>
            <person name="Mondo S."/>
            <person name="Pangilinan J."/>
            <person name="Riley R."/>
            <person name="LaButti K."/>
            <person name="Andreopoulos B."/>
            <person name="Lipzen A."/>
            <person name="Chen C."/>
            <person name="Yan M."/>
            <person name="Daum C."/>
            <person name="Ng V."/>
            <person name="Clum A."/>
            <person name="Steindorff A."/>
            <person name="Ohm R.A."/>
            <person name="Martin F."/>
            <person name="Silar P."/>
            <person name="Natvig D.O."/>
            <person name="Lalanne C."/>
            <person name="Gautier V."/>
            <person name="Ament-Velasquez S.L."/>
            <person name="Kruys A."/>
            <person name="Hutchinson M.I."/>
            <person name="Powell A.J."/>
            <person name="Barry K."/>
            <person name="Miller A.N."/>
            <person name="Grigoriev I.V."/>
            <person name="Debuchy R."/>
            <person name="Gladieux P."/>
            <person name="Hiltunen Thoren M."/>
            <person name="Johannesson H."/>
        </authorList>
    </citation>
    <scope>NUCLEOTIDE SEQUENCE [LARGE SCALE GENOMIC DNA]</scope>
    <source>
        <strain evidence="3">CBS 340.73</strain>
    </source>
</reference>
<dbReference type="Proteomes" id="UP001303473">
    <property type="component" value="Unassembled WGS sequence"/>
</dbReference>